<dbReference type="EMBL" id="BHYM01000039">
    <property type="protein sequence ID" value="GCE41040.1"/>
    <property type="molecule type" value="Genomic_DNA"/>
</dbReference>
<protein>
    <submittedName>
        <fullName evidence="1">Uncharacterized protein</fullName>
    </submittedName>
</protein>
<keyword evidence="2" id="KW-1185">Reference proteome</keyword>
<name>A0A402CBL9_RHOWR</name>
<proteinExistence type="predicted"/>
<accession>A0A402CBL9</accession>
<dbReference type="AlphaFoldDB" id="A0A402CBL9"/>
<evidence type="ECO:0000313" key="1">
    <source>
        <dbReference type="EMBL" id="GCE41040.1"/>
    </source>
</evidence>
<evidence type="ECO:0000313" key="2">
    <source>
        <dbReference type="Proteomes" id="UP000287519"/>
    </source>
</evidence>
<organism evidence="1 2">
    <name type="scientific">Rhodococcus wratislaviensis</name>
    <name type="common">Tsukamurella wratislaviensis</name>
    <dbReference type="NCBI Taxonomy" id="44752"/>
    <lineage>
        <taxon>Bacteria</taxon>
        <taxon>Bacillati</taxon>
        <taxon>Actinomycetota</taxon>
        <taxon>Actinomycetes</taxon>
        <taxon>Mycobacteriales</taxon>
        <taxon>Nocardiaceae</taxon>
        <taxon>Rhodococcus</taxon>
    </lineage>
</organism>
<gene>
    <name evidence="1" type="ORF">Rhow_004683</name>
</gene>
<comment type="caution">
    <text evidence="1">The sequence shown here is derived from an EMBL/GenBank/DDBJ whole genome shotgun (WGS) entry which is preliminary data.</text>
</comment>
<reference evidence="1 2" key="1">
    <citation type="submission" date="2018-11" db="EMBL/GenBank/DDBJ databases">
        <title>Microbial catabolism of amino acid.</title>
        <authorList>
            <person name="Hibi M."/>
            <person name="Ogawa J."/>
        </authorList>
    </citation>
    <scope>NUCLEOTIDE SEQUENCE [LARGE SCALE GENOMIC DNA]</scope>
    <source>
        <strain evidence="1 2">C31-06</strain>
    </source>
</reference>
<dbReference type="Proteomes" id="UP000287519">
    <property type="component" value="Unassembled WGS sequence"/>
</dbReference>
<sequence length="144" mass="15721">MLHVTPDGFATTLEAGRRGVQRFVPNPAFSRTERSRSRWQRTEGSRNPLLCNSSCAARTGSTHPPSIHGVLPPAARAAAALCPRRSSFAASWNSSSSRITSDHNGRYKPSTAIDSRKSRCRLGQNTRVENCCEHPGCLSTTRRG</sequence>